<evidence type="ECO:0000313" key="1">
    <source>
        <dbReference type="EMBL" id="XCN72882.1"/>
    </source>
</evidence>
<accession>A0AAU8LVG5</accession>
<dbReference type="EMBL" id="CP159373">
    <property type="protein sequence ID" value="XCN72882.1"/>
    <property type="molecule type" value="Genomic_DNA"/>
</dbReference>
<dbReference type="KEGG" id="eaj:Q3M24_21800"/>
<dbReference type="InterPro" id="IPR014995">
    <property type="entry name" value="DUF1844"/>
</dbReference>
<protein>
    <submittedName>
        <fullName evidence="1">DUF1844 domain-containing protein</fullName>
    </submittedName>
</protein>
<proteinExistence type="predicted"/>
<organism evidence="1">
    <name type="scientific">Candidatus Electrothrix aestuarii</name>
    <dbReference type="NCBI Taxonomy" id="3062594"/>
    <lineage>
        <taxon>Bacteria</taxon>
        <taxon>Pseudomonadati</taxon>
        <taxon>Thermodesulfobacteriota</taxon>
        <taxon>Desulfobulbia</taxon>
        <taxon>Desulfobulbales</taxon>
        <taxon>Desulfobulbaceae</taxon>
        <taxon>Candidatus Electrothrix</taxon>
    </lineage>
</organism>
<reference evidence="1" key="1">
    <citation type="journal article" date="2024" name="Syst. Appl. Microbiol.">
        <title>First single-strain enrichments of Electrothrix cable bacteria, description of E. aestuarii sp. nov. and E. rattekaaiensis sp. nov., and proposal of a cable bacteria taxonomy following the rules of the SeqCode.</title>
        <authorList>
            <person name="Plum-Jensen L.E."/>
            <person name="Schramm A."/>
            <person name="Marshall I.P.G."/>
        </authorList>
    </citation>
    <scope>NUCLEOTIDE SEQUENCE</scope>
    <source>
        <strain evidence="1">Rat1</strain>
    </source>
</reference>
<name>A0AAU8LVG5_9BACT</name>
<reference evidence="1" key="2">
    <citation type="submission" date="2024-06" db="EMBL/GenBank/DDBJ databases">
        <authorList>
            <person name="Plum-Jensen L.E."/>
            <person name="Schramm A."/>
            <person name="Marshall I.P.G."/>
        </authorList>
    </citation>
    <scope>NUCLEOTIDE SEQUENCE</scope>
    <source>
        <strain evidence="1">Rat1</strain>
    </source>
</reference>
<gene>
    <name evidence="1" type="ORF">Q3M24_21800</name>
</gene>
<dbReference type="Pfam" id="PF08899">
    <property type="entry name" value="DUF1844"/>
    <property type="match status" value="1"/>
</dbReference>
<dbReference type="AlphaFoldDB" id="A0AAU8LVG5"/>
<sequence>MSDQEEKDCECPKGKVKNRDGDCVMPAVSFVSLVLSLNTTALFHLGDLPHPETGQKVVDLELARHSIDTLVMLEAKTRGNLEKDEEELLDRVLYELKMRFIKAKDERN</sequence>